<evidence type="ECO:0000259" key="7">
    <source>
        <dbReference type="Pfam" id="PF07727"/>
    </source>
</evidence>
<gene>
    <name evidence="10" type="ORF">Tci_028707</name>
</gene>
<sequence length="1373" mass="156020">MIDYSLWEVIKNGNLPPITKVVESVETIISPTTARSLLQAVKKRNKPKIDALSLDDLCNNLKIYEQEVKGTSSSNINTQNVEFVSLNNTSSTNRAVNTAHGATTATTKATAVNSTTIDNLSDAVIYAFFASQPNRNFMPPKLDLSFSGLEEFMNEPIVSEPTVKKPVVETSEAKASVDKPKVQFWAIVKAKTVIKELQLQALVEGKKVIIIESTVRRDLQLVDAEGKGFSGREISLFPTMMIQAQEEMGEDEVVNEDMDDSLVRVATAASSLEAEYNSGGGPRCQETIRDTIAQTWSENVSKFFNDSLLAGVNIPQSDEDSLKLKELMKLCTNLQNMVLDLETIKTTQAMEIKSLKRRVKKLEKKQRSRTHKLKRLYKERIIDKIDDDEGITLVDETVENQGRFNDQENAKMLFDVADDLRGEELQAEEEEEEERLAREKAQQIKEVNVALDDIQSKIDADYQLAKRAEEKRKKLPTRAQQRSIMCTYLKNMEGWKHKSLKNKTELVVESLKEAEEKVTKGSSKRVRKEIEQENAKKQKMEDDKESAELKKCLEIIKEDGDDVTIDATPLSSKYVFVVELKQCLEIIPEDEDDVTIDATPLSSKEDLEVLWRLVKARFKKIKPVDYMDNLLFHNLKTMFEHHVKDNGRIIGIKRLLDDLEVTAVKFLKEAVVSNDIMSLAKEADDSFVKHKAFELEIKRLLRAVVSCSKHMTGNLKLLINFVWKFMGTVRFGNDHVALILGFGDLQWGNILITRVYFIKGLGHNLFSIGQFCDSDLEVAFRRNACFVRSLEGVDLLKGDRSTKIYTINLHEMASASPICLMARASFTKSWLWHQRLSHLNFDTINDLARNDLVSSLPKFKYHKEHLCPSSEQGKSKRASHPPKPVPNSRKRLHLLHMGLCGPMRIGSINGKRYILVEAIATACFTQNRSIIHRRFNKTPYELINGRKLDISFLHVFGALCYPKNDREDIGKLGAKGLDLTYASSTITTQQPTEGELDLLFEAMYDDYIDTAPTPTNSSSHATNIPITSQDVDELNPNSMFDGNTFVNPFVNSSTSASESSSSQNVDPSNMHTNQLRSDGDMCMYTLTISTMEPKNVKEAMTNPAWIDSMQEELLQFKRLDVWVLVPAPDNISPLTLKWLFKNKHEEEQTVIQNKSRLVVRGYRQEEGIDFEESFASVARMEAIKIFLVYTAHKSFSVFQMDVKTAFLHGSLKEDVYVCQPEGFIDADHPSHVYKLKNALYGVKQAPRAWYDELSTFLLQNHFFKGTINPALFIRRFHDDILVVQVYVDDIIFGSTHLRGSNTLSWKPCQEGSSKIEPTCSQDRRWRYNLIPAESKFKTPCSIIKDKYMMKSQVHVSKSSAIYDVQAPPRKKHY</sequence>
<dbReference type="InterPro" id="IPR054722">
    <property type="entry name" value="PolX-like_BBD"/>
</dbReference>
<evidence type="ECO:0000313" key="10">
    <source>
        <dbReference type="EMBL" id="GEU56729.1"/>
    </source>
</evidence>
<dbReference type="InterPro" id="IPR025724">
    <property type="entry name" value="GAG-pre-integrase_dom"/>
</dbReference>
<comment type="caution">
    <text evidence="10">The sequence shown here is derived from an EMBL/GenBank/DDBJ whole genome shotgun (WGS) entry which is preliminary data.</text>
</comment>
<dbReference type="GO" id="GO:0046872">
    <property type="term" value="F:metal ion binding"/>
    <property type="evidence" value="ECO:0007669"/>
    <property type="project" value="UniProtKB-KW"/>
</dbReference>
<evidence type="ECO:0000256" key="6">
    <source>
        <dbReference type="SAM" id="MobiDB-lite"/>
    </source>
</evidence>
<dbReference type="Pfam" id="PF07727">
    <property type="entry name" value="RVT_2"/>
    <property type="match status" value="1"/>
</dbReference>
<keyword evidence="4" id="KW-0378">Hydrolase</keyword>
<dbReference type="PANTHER" id="PTHR42648:SF18">
    <property type="entry name" value="RETROTRANSPOSON, UNCLASSIFIED-LIKE PROTEIN"/>
    <property type="match status" value="1"/>
</dbReference>
<feature type="coiled-coil region" evidence="5">
    <location>
        <begin position="497"/>
        <end position="550"/>
    </location>
</feature>
<feature type="coiled-coil region" evidence="5">
    <location>
        <begin position="420"/>
        <end position="471"/>
    </location>
</feature>
<feature type="domain" description="GAG-pre-integrase" evidence="8">
    <location>
        <begin position="804"/>
        <end position="875"/>
    </location>
</feature>
<name>A0A6L2L6E5_TANCI</name>
<feature type="coiled-coil region" evidence="5">
    <location>
        <begin position="345"/>
        <end position="372"/>
    </location>
</feature>
<feature type="region of interest" description="Disordered" evidence="6">
    <location>
        <begin position="1051"/>
        <end position="1076"/>
    </location>
</feature>
<dbReference type="GO" id="GO:0004190">
    <property type="term" value="F:aspartic-type endopeptidase activity"/>
    <property type="evidence" value="ECO:0007669"/>
    <property type="project" value="UniProtKB-KW"/>
</dbReference>
<evidence type="ECO:0000256" key="3">
    <source>
        <dbReference type="ARBA" id="ARBA00022750"/>
    </source>
</evidence>
<dbReference type="PANTHER" id="PTHR42648">
    <property type="entry name" value="TRANSPOSASE, PUTATIVE-RELATED"/>
    <property type="match status" value="1"/>
</dbReference>
<reference evidence="10" key="1">
    <citation type="journal article" date="2019" name="Sci. Rep.">
        <title>Draft genome of Tanacetum cinerariifolium, the natural source of mosquito coil.</title>
        <authorList>
            <person name="Yamashiro T."/>
            <person name="Shiraishi A."/>
            <person name="Satake H."/>
            <person name="Nakayama K."/>
        </authorList>
    </citation>
    <scope>NUCLEOTIDE SEQUENCE</scope>
</reference>
<keyword evidence="1" id="KW-0645">Protease</keyword>
<dbReference type="SUPFAM" id="SSF56672">
    <property type="entry name" value="DNA/RNA polymerases"/>
    <property type="match status" value="1"/>
</dbReference>
<keyword evidence="2" id="KW-0479">Metal-binding</keyword>
<keyword evidence="5" id="KW-0175">Coiled coil</keyword>
<feature type="compositionally biased region" description="Polar residues" evidence="6">
    <location>
        <begin position="1063"/>
        <end position="1076"/>
    </location>
</feature>
<evidence type="ECO:0000256" key="5">
    <source>
        <dbReference type="SAM" id="Coils"/>
    </source>
</evidence>
<feature type="domain" description="Retrovirus-related Pol polyprotein from transposon TNT 1-94-like beta-barrel" evidence="9">
    <location>
        <begin position="707"/>
        <end position="773"/>
    </location>
</feature>
<dbReference type="GO" id="GO:0006508">
    <property type="term" value="P:proteolysis"/>
    <property type="evidence" value="ECO:0007669"/>
    <property type="project" value="UniProtKB-KW"/>
</dbReference>
<evidence type="ECO:0000259" key="8">
    <source>
        <dbReference type="Pfam" id="PF13976"/>
    </source>
</evidence>
<dbReference type="InterPro" id="IPR039537">
    <property type="entry name" value="Retrotran_Ty1/copia-like"/>
</dbReference>
<feature type="domain" description="Reverse transcriptase Ty1/copia-type" evidence="7">
    <location>
        <begin position="1120"/>
        <end position="1296"/>
    </location>
</feature>
<dbReference type="EMBL" id="BKCJ010003712">
    <property type="protein sequence ID" value="GEU56729.1"/>
    <property type="molecule type" value="Genomic_DNA"/>
</dbReference>
<feature type="compositionally biased region" description="Low complexity" evidence="6">
    <location>
        <begin position="1052"/>
        <end position="1062"/>
    </location>
</feature>
<dbReference type="InterPro" id="IPR013103">
    <property type="entry name" value="RVT_2"/>
</dbReference>
<feature type="region of interest" description="Disordered" evidence="6">
    <location>
        <begin position="866"/>
        <end position="889"/>
    </location>
</feature>
<evidence type="ECO:0000256" key="4">
    <source>
        <dbReference type="ARBA" id="ARBA00022801"/>
    </source>
</evidence>
<organism evidence="10">
    <name type="scientific">Tanacetum cinerariifolium</name>
    <name type="common">Dalmatian daisy</name>
    <name type="synonym">Chrysanthemum cinerariifolium</name>
    <dbReference type="NCBI Taxonomy" id="118510"/>
    <lineage>
        <taxon>Eukaryota</taxon>
        <taxon>Viridiplantae</taxon>
        <taxon>Streptophyta</taxon>
        <taxon>Embryophyta</taxon>
        <taxon>Tracheophyta</taxon>
        <taxon>Spermatophyta</taxon>
        <taxon>Magnoliopsida</taxon>
        <taxon>eudicotyledons</taxon>
        <taxon>Gunneridae</taxon>
        <taxon>Pentapetalae</taxon>
        <taxon>asterids</taxon>
        <taxon>campanulids</taxon>
        <taxon>Asterales</taxon>
        <taxon>Asteraceae</taxon>
        <taxon>Asteroideae</taxon>
        <taxon>Anthemideae</taxon>
        <taxon>Anthemidinae</taxon>
        <taxon>Tanacetum</taxon>
    </lineage>
</organism>
<evidence type="ECO:0000256" key="1">
    <source>
        <dbReference type="ARBA" id="ARBA00022670"/>
    </source>
</evidence>
<dbReference type="Pfam" id="PF13976">
    <property type="entry name" value="gag_pre-integrs"/>
    <property type="match status" value="1"/>
</dbReference>
<dbReference type="InterPro" id="IPR043502">
    <property type="entry name" value="DNA/RNA_pol_sf"/>
</dbReference>
<proteinExistence type="predicted"/>
<evidence type="ECO:0000259" key="9">
    <source>
        <dbReference type="Pfam" id="PF22936"/>
    </source>
</evidence>
<protein>
    <submittedName>
        <fullName evidence="10">Retrovirus-related Pol polyprotein from transposon TNT 1-94</fullName>
    </submittedName>
</protein>
<evidence type="ECO:0000256" key="2">
    <source>
        <dbReference type="ARBA" id="ARBA00022723"/>
    </source>
</evidence>
<dbReference type="Pfam" id="PF22936">
    <property type="entry name" value="Pol_BBD"/>
    <property type="match status" value="1"/>
</dbReference>
<accession>A0A6L2L6E5</accession>
<keyword evidence="3" id="KW-0064">Aspartyl protease</keyword>